<name>A0A4U5LRN3_STECR</name>
<sequence>MLLWLFHLIRGQLLFTRPPVATFHIRPAVLASLHRNLVRPIDWPFRFLKQFLELLFFRKDLITGLFCRRSLGIFLIFLFDHFYFFGYFNFLLIDVLDQSSYLFHEVGKHCLSVVDLFVPIGLLQGHLLGIGIF</sequence>
<dbReference type="EMBL" id="AZBU02000013">
    <property type="protein sequence ID" value="TKR58663.1"/>
    <property type="molecule type" value="Genomic_DNA"/>
</dbReference>
<keyword evidence="1" id="KW-0472">Membrane</keyword>
<evidence type="ECO:0000256" key="1">
    <source>
        <dbReference type="SAM" id="Phobius"/>
    </source>
</evidence>
<keyword evidence="1" id="KW-1133">Transmembrane helix</keyword>
<comment type="caution">
    <text evidence="2">The sequence shown here is derived from an EMBL/GenBank/DDBJ whole genome shotgun (WGS) entry which is preliminary data.</text>
</comment>
<keyword evidence="1" id="KW-0812">Transmembrane</keyword>
<organism evidence="2 3">
    <name type="scientific">Steinernema carpocapsae</name>
    <name type="common">Entomopathogenic nematode</name>
    <dbReference type="NCBI Taxonomy" id="34508"/>
    <lineage>
        <taxon>Eukaryota</taxon>
        <taxon>Metazoa</taxon>
        <taxon>Ecdysozoa</taxon>
        <taxon>Nematoda</taxon>
        <taxon>Chromadorea</taxon>
        <taxon>Rhabditida</taxon>
        <taxon>Tylenchina</taxon>
        <taxon>Panagrolaimomorpha</taxon>
        <taxon>Strongyloidoidea</taxon>
        <taxon>Steinernematidae</taxon>
        <taxon>Steinernema</taxon>
    </lineage>
</organism>
<proteinExistence type="predicted"/>
<reference evidence="2 3" key="1">
    <citation type="journal article" date="2015" name="Genome Biol.">
        <title>Comparative genomics of Steinernema reveals deeply conserved gene regulatory networks.</title>
        <authorList>
            <person name="Dillman A.R."/>
            <person name="Macchietto M."/>
            <person name="Porter C.F."/>
            <person name="Rogers A."/>
            <person name="Williams B."/>
            <person name="Antoshechkin I."/>
            <person name="Lee M.M."/>
            <person name="Goodwin Z."/>
            <person name="Lu X."/>
            <person name="Lewis E.E."/>
            <person name="Goodrich-Blair H."/>
            <person name="Stock S.P."/>
            <person name="Adams B.J."/>
            <person name="Sternberg P.W."/>
            <person name="Mortazavi A."/>
        </authorList>
    </citation>
    <scope>NUCLEOTIDE SEQUENCE [LARGE SCALE GENOMIC DNA]</scope>
    <source>
        <strain evidence="2 3">ALL</strain>
    </source>
</reference>
<dbReference type="AlphaFoldDB" id="A0A4U5LRN3"/>
<feature type="transmembrane region" description="Helical" evidence="1">
    <location>
        <begin position="71"/>
        <end position="93"/>
    </location>
</feature>
<evidence type="ECO:0000313" key="2">
    <source>
        <dbReference type="EMBL" id="TKR58663.1"/>
    </source>
</evidence>
<evidence type="ECO:0000313" key="3">
    <source>
        <dbReference type="Proteomes" id="UP000298663"/>
    </source>
</evidence>
<dbReference type="Proteomes" id="UP000298663">
    <property type="component" value="Unassembled WGS sequence"/>
</dbReference>
<keyword evidence="3" id="KW-1185">Reference proteome</keyword>
<accession>A0A4U5LRN3</accession>
<gene>
    <name evidence="2" type="ORF">L596_030078</name>
</gene>
<protein>
    <submittedName>
        <fullName evidence="2">Uncharacterized protein</fullName>
    </submittedName>
</protein>
<reference evidence="2 3" key="2">
    <citation type="journal article" date="2019" name="G3 (Bethesda)">
        <title>Hybrid Assembly of the Genome of the Entomopathogenic Nematode Steinernema carpocapsae Identifies the X-Chromosome.</title>
        <authorList>
            <person name="Serra L."/>
            <person name="Macchietto M."/>
            <person name="Macias-Munoz A."/>
            <person name="McGill C.J."/>
            <person name="Rodriguez I.M."/>
            <person name="Rodriguez B."/>
            <person name="Murad R."/>
            <person name="Mortazavi A."/>
        </authorList>
    </citation>
    <scope>NUCLEOTIDE SEQUENCE [LARGE SCALE GENOMIC DNA]</scope>
    <source>
        <strain evidence="2 3">ALL</strain>
    </source>
</reference>